<keyword evidence="2" id="KW-0732">Signal</keyword>
<feature type="repeat" description="TPR" evidence="1">
    <location>
        <begin position="377"/>
        <end position="410"/>
    </location>
</feature>
<dbReference type="Proteomes" id="UP001595477">
    <property type="component" value="Unassembled WGS sequence"/>
</dbReference>
<evidence type="ECO:0000313" key="5">
    <source>
        <dbReference type="Proteomes" id="UP001595477"/>
    </source>
</evidence>
<dbReference type="RefSeq" id="WP_123327019.1">
    <property type="nucleotide sequence ID" value="NZ_JBHRSX010000004.1"/>
</dbReference>
<keyword evidence="5" id="KW-1185">Reference proteome</keyword>
<feature type="signal peptide" evidence="2">
    <location>
        <begin position="1"/>
        <end position="20"/>
    </location>
</feature>
<dbReference type="SUPFAM" id="SSF48452">
    <property type="entry name" value="TPR-like"/>
    <property type="match status" value="1"/>
</dbReference>
<dbReference type="InterPro" id="IPR011990">
    <property type="entry name" value="TPR-like_helical_dom_sf"/>
</dbReference>
<dbReference type="Pfam" id="PF13424">
    <property type="entry name" value="TPR_12"/>
    <property type="match status" value="1"/>
</dbReference>
<evidence type="ECO:0000259" key="3">
    <source>
        <dbReference type="Pfam" id="PF12770"/>
    </source>
</evidence>
<keyword evidence="1" id="KW-0802">TPR repeat</keyword>
<protein>
    <submittedName>
        <fullName evidence="4">CHAT domain-containing protein</fullName>
    </submittedName>
</protein>
<dbReference type="PANTHER" id="PTHR10098">
    <property type="entry name" value="RAPSYN-RELATED"/>
    <property type="match status" value="1"/>
</dbReference>
<dbReference type="Pfam" id="PF12770">
    <property type="entry name" value="CHAT"/>
    <property type="match status" value="1"/>
</dbReference>
<dbReference type="PROSITE" id="PS50005">
    <property type="entry name" value="TPR"/>
    <property type="match status" value="1"/>
</dbReference>
<dbReference type="SMART" id="SM00028">
    <property type="entry name" value="TPR"/>
    <property type="match status" value="5"/>
</dbReference>
<gene>
    <name evidence="4" type="ORF">ACFOEW_00405</name>
</gene>
<reference evidence="5" key="1">
    <citation type="journal article" date="2019" name="Int. J. Syst. Evol. Microbiol.">
        <title>The Global Catalogue of Microorganisms (GCM) 10K type strain sequencing project: providing services to taxonomists for standard genome sequencing and annotation.</title>
        <authorList>
            <consortium name="The Broad Institute Genomics Platform"/>
            <consortium name="The Broad Institute Genome Sequencing Center for Infectious Disease"/>
            <person name="Wu L."/>
            <person name="Ma J."/>
        </authorList>
    </citation>
    <scope>NUCLEOTIDE SEQUENCE [LARGE SCALE GENOMIC DNA]</scope>
    <source>
        <strain evidence="5">KCTC 52449</strain>
    </source>
</reference>
<dbReference type="InterPro" id="IPR024983">
    <property type="entry name" value="CHAT_dom"/>
</dbReference>
<dbReference type="EMBL" id="JBHRSX010000004">
    <property type="protein sequence ID" value="MFC3200282.1"/>
    <property type="molecule type" value="Genomic_DNA"/>
</dbReference>
<evidence type="ECO:0000256" key="1">
    <source>
        <dbReference type="PROSITE-ProRule" id="PRU00339"/>
    </source>
</evidence>
<evidence type="ECO:0000256" key="2">
    <source>
        <dbReference type="SAM" id="SignalP"/>
    </source>
</evidence>
<feature type="domain" description="CHAT" evidence="3">
    <location>
        <begin position="769"/>
        <end position="1037"/>
    </location>
</feature>
<dbReference type="PANTHER" id="PTHR10098:SF112">
    <property type="entry name" value="SLR0380 PROTEIN"/>
    <property type="match status" value="1"/>
</dbReference>
<feature type="chain" id="PRO_5045887862" evidence="2">
    <location>
        <begin position="21"/>
        <end position="1050"/>
    </location>
</feature>
<comment type="caution">
    <text evidence="4">The sequence shown here is derived from an EMBL/GenBank/DDBJ whole genome shotgun (WGS) entry which is preliminary data.</text>
</comment>
<sequence>MERIRRSLTSGLLLLCLAMAAGQRAVGEEFQFTVAAAANEVIIVESPDTAFNTTLDVSSGKTAYSHYAYTHIAAIKPESSARHAVTVEVTSNSEQSVTATEFAVYTQPANALWDWLAWFSATYGESASTTVLTEQIARQSDAETACFATALLARQYLVEGNTEQATSLLAPAADGYACWQIAALAMSANFDIYHFADASNAAMALLPGQFKIALAHAATEITPADWQPTSAPLIHAQVSHTLPATSYLSTQMVATLGFSNLLHGSVVSSQTLMEAGKYSLEQARSQAIEQGYTKLLPDIYNGLATYWSLANDNVAAARYLDEAIRSKQQSGDTQGLAEITNNLALVYLWSGRWELAQQTFREAAQYLTEDDTDITAAVLTANLASSYSYLGDTDTAERYYQRTLSLNQSSVYDDDTSHLYIALAKIAMAEQRWPAALDALAQAEQKAENLRSDRLPLINALQAQVLAHNKQYAEASRLKNTALNTLDNVVKMTERIKALTALTDTRIQLGEYPEAAKQIEQLTALIGDDDPQQIALASLQYQLIKATEPQNESALTASFSKANRHILQLGRELDAYQMGPHWFNKVRELYDAHLDTLISNPTTANTEQALALLETYQSQLFLRKRQDRQRQHLLKQPELESLWQQRLTLEGSLVNSTTESEKRYLQQQLDNAKEQWLRLVNPSLSNETRTNKKPLTLAAVQAALKANQVVLRYLHTSQQCYVLAISAAKHQVTSIKCPPALPDGLSGAEIIQAYRDARAGDFIPQWVLNNPNLTDIVWQADGRFFSLPLAQLRLHDNQYVGGRYTLRQTPSLNEYLSASVKQSPAPMAVGIFDSPAFVTNSPVPDAGWRNKLPALPWAKREGDQLASLFSNYAVKRYSAEQATQKALLSADLREAPLLHIATHSYFDPEEPAIVGLAVARNPSTTTPDNGFLSQSALLGEPFNNQLVVLSGCETSLGKMMAHDGLQSLAYGVLTAGADSVISTRWKVSDKPTTTFMQHFYQGLKRTGSSTEALRHARQQMQRHPRFKHPMHWAGFTLTVVNRQSEFFLLQ</sequence>
<proteinExistence type="predicted"/>
<evidence type="ECO:0000313" key="4">
    <source>
        <dbReference type="EMBL" id="MFC3200282.1"/>
    </source>
</evidence>
<organism evidence="4 5">
    <name type="scientific">Alteromonas oceani</name>
    <dbReference type="NCBI Taxonomy" id="2071609"/>
    <lineage>
        <taxon>Bacteria</taxon>
        <taxon>Pseudomonadati</taxon>
        <taxon>Pseudomonadota</taxon>
        <taxon>Gammaproteobacteria</taxon>
        <taxon>Alteromonadales</taxon>
        <taxon>Alteromonadaceae</taxon>
        <taxon>Alteromonas/Salinimonas group</taxon>
        <taxon>Alteromonas</taxon>
    </lineage>
</organism>
<accession>A0ABV7JSV1</accession>
<dbReference type="Gene3D" id="1.25.40.10">
    <property type="entry name" value="Tetratricopeptide repeat domain"/>
    <property type="match status" value="1"/>
</dbReference>
<name>A0ABV7JSV1_9ALTE</name>
<dbReference type="InterPro" id="IPR019734">
    <property type="entry name" value="TPR_rpt"/>
</dbReference>